<evidence type="ECO:0000313" key="1">
    <source>
        <dbReference type="EMBL" id="KKM22324.1"/>
    </source>
</evidence>
<dbReference type="AlphaFoldDB" id="A0A0F9IQX2"/>
<protein>
    <submittedName>
        <fullName evidence="1">Uncharacterized protein</fullName>
    </submittedName>
</protein>
<reference evidence="1" key="1">
    <citation type="journal article" date="2015" name="Nature">
        <title>Complex archaea that bridge the gap between prokaryotes and eukaryotes.</title>
        <authorList>
            <person name="Spang A."/>
            <person name="Saw J.H."/>
            <person name="Jorgensen S.L."/>
            <person name="Zaremba-Niedzwiedzka K."/>
            <person name="Martijn J."/>
            <person name="Lind A.E."/>
            <person name="van Eijk R."/>
            <person name="Schleper C."/>
            <person name="Guy L."/>
            <person name="Ettema T.J."/>
        </authorList>
    </citation>
    <scope>NUCLEOTIDE SEQUENCE</scope>
</reference>
<proteinExistence type="predicted"/>
<dbReference type="EMBL" id="LAZR01013359">
    <property type="protein sequence ID" value="KKM22324.1"/>
    <property type="molecule type" value="Genomic_DNA"/>
</dbReference>
<sequence>MTQKRIWDYGDPVVSPEDNETRQYFLDAGVYSGFGLSVDASNDLEIALGWGLMPDGVMWAEDAEFSLSFTAPGAATNYTVVATHVDQQMTEGVPVEYAITSGLSATVADGVVLGWIYHPGAGVPLDATHLVAAPKQLTVPQTAVDTAPVELFVPLRGTWSDVAGMGGNVTFVGQSHDTLEFDAVNFVVHQKVSKVAGPAVAETLVQHVQFFVGAEGRPVGFDFYVDIPGGADLQLQLRDTDLNIVTISGSPISTTAGWELQSITVDRTDGVFAAGAPYELRLTSSVDLNQEISLAYIVARYYPYPA</sequence>
<name>A0A0F9IQX2_9ZZZZ</name>
<accession>A0A0F9IQX2</accession>
<comment type="caution">
    <text evidence="1">The sequence shown here is derived from an EMBL/GenBank/DDBJ whole genome shotgun (WGS) entry which is preliminary data.</text>
</comment>
<gene>
    <name evidence="1" type="ORF">LCGC14_1626500</name>
</gene>
<organism evidence="1">
    <name type="scientific">marine sediment metagenome</name>
    <dbReference type="NCBI Taxonomy" id="412755"/>
    <lineage>
        <taxon>unclassified sequences</taxon>
        <taxon>metagenomes</taxon>
        <taxon>ecological metagenomes</taxon>
    </lineage>
</organism>